<name>A0AAE3L437_9FIRM</name>
<proteinExistence type="predicted"/>
<dbReference type="GO" id="GO:0003677">
    <property type="term" value="F:DNA binding"/>
    <property type="evidence" value="ECO:0007669"/>
    <property type="project" value="TreeGrafter"/>
</dbReference>
<dbReference type="InterPro" id="IPR050707">
    <property type="entry name" value="HTH_MetabolicPath_Reg"/>
</dbReference>
<dbReference type="RefSeq" id="WP_257531675.1">
    <property type="nucleotide sequence ID" value="NZ_JANKAS010000009.1"/>
</dbReference>
<dbReference type="PANTHER" id="PTHR30136:SF2">
    <property type="entry name" value="TRANSCRIPTIONAL REGULATOR ICLR"/>
    <property type="match status" value="1"/>
</dbReference>
<dbReference type="AlphaFoldDB" id="A0AAE3L437"/>
<organism evidence="2 3">
    <name type="scientific">Irregularibacter muris</name>
    <dbReference type="NCBI Taxonomy" id="1796619"/>
    <lineage>
        <taxon>Bacteria</taxon>
        <taxon>Bacillati</taxon>
        <taxon>Bacillota</taxon>
        <taxon>Clostridia</taxon>
        <taxon>Eubacteriales</taxon>
        <taxon>Eubacteriaceae</taxon>
        <taxon>Irregularibacter</taxon>
    </lineage>
</organism>
<dbReference type="InterPro" id="IPR029016">
    <property type="entry name" value="GAF-like_dom_sf"/>
</dbReference>
<evidence type="ECO:0000313" key="2">
    <source>
        <dbReference type="EMBL" id="MCR1899373.1"/>
    </source>
</evidence>
<dbReference type="Gene3D" id="3.30.450.40">
    <property type="match status" value="1"/>
</dbReference>
<dbReference type="Proteomes" id="UP001205748">
    <property type="component" value="Unassembled WGS sequence"/>
</dbReference>
<evidence type="ECO:0000259" key="1">
    <source>
        <dbReference type="PROSITE" id="PS51078"/>
    </source>
</evidence>
<dbReference type="Pfam" id="PF01614">
    <property type="entry name" value="IclR_C"/>
    <property type="match status" value="1"/>
</dbReference>
<dbReference type="GO" id="GO:0045892">
    <property type="term" value="P:negative regulation of DNA-templated transcription"/>
    <property type="evidence" value="ECO:0007669"/>
    <property type="project" value="TreeGrafter"/>
</dbReference>
<accession>A0AAE3L437</accession>
<dbReference type="PROSITE" id="PS51078">
    <property type="entry name" value="ICLR_ED"/>
    <property type="match status" value="1"/>
</dbReference>
<gene>
    <name evidence="2" type="ORF">NSA47_10295</name>
</gene>
<dbReference type="EMBL" id="JANKAS010000009">
    <property type="protein sequence ID" value="MCR1899373.1"/>
    <property type="molecule type" value="Genomic_DNA"/>
</dbReference>
<comment type="caution">
    <text evidence="2">The sequence shown here is derived from an EMBL/GenBank/DDBJ whole genome shotgun (WGS) entry which is preliminary data.</text>
</comment>
<keyword evidence="3" id="KW-1185">Reference proteome</keyword>
<dbReference type="PANTHER" id="PTHR30136">
    <property type="entry name" value="HELIX-TURN-HELIX TRANSCRIPTIONAL REGULATOR, ICLR FAMILY"/>
    <property type="match status" value="1"/>
</dbReference>
<reference evidence="2" key="1">
    <citation type="submission" date="2022-07" db="EMBL/GenBank/DDBJ databases">
        <title>Enhanced cultured diversity of the mouse gut microbiota enables custom-made synthetic communities.</title>
        <authorList>
            <person name="Afrizal A."/>
        </authorList>
    </citation>
    <scope>NUCLEOTIDE SEQUENCE</scope>
    <source>
        <strain evidence="2">DSM 28593</strain>
    </source>
</reference>
<dbReference type="GO" id="GO:0003700">
    <property type="term" value="F:DNA-binding transcription factor activity"/>
    <property type="evidence" value="ECO:0007669"/>
    <property type="project" value="TreeGrafter"/>
</dbReference>
<protein>
    <recommendedName>
        <fullName evidence="1">IclR-ED domain-containing protein</fullName>
    </recommendedName>
</protein>
<feature type="domain" description="IclR-ED" evidence="1">
    <location>
        <begin position="1"/>
        <end position="160"/>
    </location>
</feature>
<evidence type="ECO:0000313" key="3">
    <source>
        <dbReference type="Proteomes" id="UP001205748"/>
    </source>
</evidence>
<dbReference type="InterPro" id="IPR014757">
    <property type="entry name" value="Tscrpt_reg_IclR_C"/>
</dbReference>
<dbReference type="SUPFAM" id="SSF55781">
    <property type="entry name" value="GAF domain-like"/>
    <property type="match status" value="1"/>
</dbReference>
<sequence>MNDIVNVCNEVCQLGILIDHDVFYLAKVDSEQPINLVSTVGSKLPAYATALGKALLSGHTNEEIKNYYKNKLKPITSHTITNLDKLLDQIEKIRSEEIAYEWEEVNKDTGCLATPLRKKGRVIAAISVSFPLYRISEEKLDLIRKVLQEKRIVMEQLISQLDLEF</sequence>